<dbReference type="PANTHER" id="PTHR43033">
    <property type="entry name" value="TRNA(ILE)-LYSIDINE SYNTHASE-RELATED"/>
    <property type="match status" value="1"/>
</dbReference>
<keyword evidence="1 6" id="KW-0436">Ligase</keyword>
<keyword evidence="4 6" id="KW-0067">ATP-binding</keyword>
<dbReference type="OrthoDB" id="9807403at2"/>
<dbReference type="RefSeq" id="WP_148951874.1">
    <property type="nucleotide sequence ID" value="NZ_CP043312.1"/>
</dbReference>
<dbReference type="EC" id="6.3.4.19" evidence="6"/>
<sequence length="447" mass="50532">MSVDFLYFALRNAFFRVFGTDLPARLACAVSGGSDSMALLVASKRFSKRYGCEIIALTVDHGLRDDAHQDCDFVHAVCALNQIRCFTLKVQGPHLKRGGVQAYAREARYRLLINFCKENDILDLCTAHHADDVAENFFIRLGRSASIAGLIMQDVSFLDNIRVVRPLLSVQKSSCRKYLEDVGVSWREDSSNFDTSFSRNAVRVAIDNFCKHKHFVSQDVFLKNIAGTVRHLDGMFQAVKTKFLELFVNSVFVSHIGYATIDMQLLEGENVEMQGLLLSHVLTIIRGTKKMPRTSSVSMCLKDLMSGCCVAKSLHGCRMVLESRIIFVYRDFGKNFPCASQVQRTCVWDDRFVVFTNEKDKMDGCVVDFIYKYELSKVYCVDNLRALYGLKKSIYDGIMSSLPVIRRNDTIVGLASFLNAVDDTDRLDFVSAEVKFLPNFTSKLVHF</sequence>
<dbReference type="CDD" id="cd01992">
    <property type="entry name" value="TilS_N"/>
    <property type="match status" value="1"/>
</dbReference>
<dbReference type="Pfam" id="PF01171">
    <property type="entry name" value="ATP_bind_3"/>
    <property type="match status" value="1"/>
</dbReference>
<comment type="function">
    <text evidence="6">Ligates lysine onto the cytidine present at position 34 of the AUA codon-specific tRNA(Ile) that contains the anticodon CAU, in an ATP-dependent manner. Cytidine is converted to lysidine, thus changing the amino acid specificity of the tRNA from methionine to isoleucine.</text>
</comment>
<keyword evidence="9" id="KW-1185">Reference proteome</keyword>
<comment type="similarity">
    <text evidence="6">Belongs to the tRNA(Ile)-lysidine synthase family.</text>
</comment>
<comment type="domain">
    <text evidence="6">The N-terminal region contains the highly conserved SGGXDS motif, predicted to be a P-loop motif involved in ATP binding.</text>
</comment>
<proteinExistence type="inferred from homology"/>
<keyword evidence="3 6" id="KW-0547">Nucleotide-binding</keyword>
<organism evidence="8 9">
    <name type="scientific">Candidatus Sneabacter namystus</name>
    <dbReference type="NCBI Taxonomy" id="2601646"/>
    <lineage>
        <taxon>Bacteria</taxon>
        <taxon>Pseudomonadati</taxon>
        <taxon>Pseudomonadota</taxon>
        <taxon>Alphaproteobacteria</taxon>
        <taxon>Rickettsiales</taxon>
        <taxon>Rickettsiaceae</taxon>
        <taxon>Rickettsieae</taxon>
        <taxon>Candidatus Sneabacter</taxon>
    </lineage>
</organism>
<dbReference type="Gene3D" id="3.40.50.620">
    <property type="entry name" value="HUPs"/>
    <property type="match status" value="1"/>
</dbReference>
<feature type="binding site" evidence="6">
    <location>
        <begin position="31"/>
        <end position="36"/>
    </location>
    <ligand>
        <name>ATP</name>
        <dbReference type="ChEBI" id="CHEBI:30616"/>
    </ligand>
</feature>
<feature type="domain" description="tRNA(Ile)-lysidine/2-thiocytidine synthase N-terminal" evidence="7">
    <location>
        <begin position="27"/>
        <end position="203"/>
    </location>
</feature>
<evidence type="ECO:0000256" key="6">
    <source>
        <dbReference type="HAMAP-Rule" id="MF_01161"/>
    </source>
</evidence>
<dbReference type="GO" id="GO:0006400">
    <property type="term" value="P:tRNA modification"/>
    <property type="evidence" value="ECO:0007669"/>
    <property type="project" value="UniProtKB-UniRule"/>
</dbReference>
<dbReference type="NCBIfam" id="TIGR02432">
    <property type="entry name" value="lysidine_TilS_N"/>
    <property type="match status" value="1"/>
</dbReference>
<dbReference type="PANTHER" id="PTHR43033:SF5">
    <property type="entry name" value="TRNA(ILE)-LYSIDINE SYNTHETASE"/>
    <property type="match status" value="1"/>
</dbReference>
<accession>A0A5C0UJ25</accession>
<dbReference type="InterPro" id="IPR011063">
    <property type="entry name" value="TilS/TtcA_N"/>
</dbReference>
<reference evidence="8 9" key="1">
    <citation type="submission" date="2019-08" db="EMBL/GenBank/DDBJ databases">
        <title>Highly reduced genomes of protist endosymbionts show evolutionary convergence.</title>
        <authorList>
            <person name="George E."/>
            <person name="Husnik F."/>
            <person name="Tashyreva D."/>
            <person name="Prokopchuk G."/>
            <person name="Horak A."/>
            <person name="Kwong W.K."/>
            <person name="Lukes J."/>
            <person name="Keeling P.J."/>
        </authorList>
    </citation>
    <scope>NUCLEOTIDE SEQUENCE [LARGE SCALE GENOMIC DNA]</scope>
    <source>
        <strain evidence="8">1621</strain>
    </source>
</reference>
<dbReference type="GO" id="GO:0032267">
    <property type="term" value="F:tRNA(Ile)-lysidine synthase activity"/>
    <property type="evidence" value="ECO:0007669"/>
    <property type="project" value="UniProtKB-EC"/>
</dbReference>
<keyword evidence="2 6" id="KW-0819">tRNA processing</keyword>
<name>A0A5C0UJ25_9RICK</name>
<dbReference type="InterPro" id="IPR012795">
    <property type="entry name" value="tRNA_Ile_lys_synt_N"/>
</dbReference>
<evidence type="ECO:0000259" key="7">
    <source>
        <dbReference type="Pfam" id="PF01171"/>
    </source>
</evidence>
<dbReference type="KEGG" id="snay:FZC37_00985"/>
<dbReference type="SUPFAM" id="SSF52402">
    <property type="entry name" value="Adenine nucleotide alpha hydrolases-like"/>
    <property type="match status" value="1"/>
</dbReference>
<evidence type="ECO:0000313" key="8">
    <source>
        <dbReference type="EMBL" id="QEK39513.1"/>
    </source>
</evidence>
<dbReference type="HAMAP" id="MF_01161">
    <property type="entry name" value="tRNA_Ile_lys_synt"/>
    <property type="match status" value="1"/>
</dbReference>
<comment type="subcellular location">
    <subcellularLocation>
        <location evidence="6">Cytoplasm</location>
    </subcellularLocation>
</comment>
<dbReference type="Proteomes" id="UP000323844">
    <property type="component" value="Chromosome"/>
</dbReference>
<evidence type="ECO:0000256" key="3">
    <source>
        <dbReference type="ARBA" id="ARBA00022741"/>
    </source>
</evidence>
<evidence type="ECO:0000256" key="2">
    <source>
        <dbReference type="ARBA" id="ARBA00022694"/>
    </source>
</evidence>
<evidence type="ECO:0000313" key="9">
    <source>
        <dbReference type="Proteomes" id="UP000323844"/>
    </source>
</evidence>
<evidence type="ECO:0000256" key="5">
    <source>
        <dbReference type="ARBA" id="ARBA00048539"/>
    </source>
</evidence>
<evidence type="ECO:0000256" key="1">
    <source>
        <dbReference type="ARBA" id="ARBA00022598"/>
    </source>
</evidence>
<gene>
    <name evidence="6 8" type="primary">tilS</name>
    <name evidence="8" type="ORF">FZC37_00985</name>
</gene>
<dbReference type="EMBL" id="CP043312">
    <property type="protein sequence ID" value="QEK39513.1"/>
    <property type="molecule type" value="Genomic_DNA"/>
</dbReference>
<dbReference type="GO" id="GO:0005524">
    <property type="term" value="F:ATP binding"/>
    <property type="evidence" value="ECO:0007669"/>
    <property type="project" value="UniProtKB-UniRule"/>
</dbReference>
<dbReference type="InterPro" id="IPR014729">
    <property type="entry name" value="Rossmann-like_a/b/a_fold"/>
</dbReference>
<dbReference type="GO" id="GO:0005737">
    <property type="term" value="C:cytoplasm"/>
    <property type="evidence" value="ECO:0007669"/>
    <property type="project" value="UniProtKB-SubCell"/>
</dbReference>
<dbReference type="AlphaFoldDB" id="A0A5C0UJ25"/>
<dbReference type="InterPro" id="IPR012094">
    <property type="entry name" value="tRNA_Ile_lys_synt"/>
</dbReference>
<protein>
    <recommendedName>
        <fullName evidence="6">tRNA(Ile)-lysidine synthase</fullName>
        <ecNumber evidence="6">6.3.4.19</ecNumber>
    </recommendedName>
    <alternativeName>
        <fullName evidence="6">tRNA(Ile)-2-lysyl-cytidine synthase</fullName>
    </alternativeName>
    <alternativeName>
        <fullName evidence="6">tRNA(Ile)-lysidine synthetase</fullName>
    </alternativeName>
</protein>
<comment type="catalytic activity">
    <reaction evidence="5 6">
        <text>cytidine(34) in tRNA(Ile2) + L-lysine + ATP = lysidine(34) in tRNA(Ile2) + AMP + diphosphate + H(+)</text>
        <dbReference type="Rhea" id="RHEA:43744"/>
        <dbReference type="Rhea" id="RHEA-COMP:10625"/>
        <dbReference type="Rhea" id="RHEA-COMP:10670"/>
        <dbReference type="ChEBI" id="CHEBI:15378"/>
        <dbReference type="ChEBI" id="CHEBI:30616"/>
        <dbReference type="ChEBI" id="CHEBI:32551"/>
        <dbReference type="ChEBI" id="CHEBI:33019"/>
        <dbReference type="ChEBI" id="CHEBI:82748"/>
        <dbReference type="ChEBI" id="CHEBI:83665"/>
        <dbReference type="ChEBI" id="CHEBI:456215"/>
        <dbReference type="EC" id="6.3.4.19"/>
    </reaction>
</comment>
<evidence type="ECO:0000256" key="4">
    <source>
        <dbReference type="ARBA" id="ARBA00022840"/>
    </source>
</evidence>
<keyword evidence="6" id="KW-0963">Cytoplasm</keyword>